<reference evidence="1" key="2">
    <citation type="submission" date="2011-02" db="EMBL/GenBank/DDBJ databases">
        <authorList>
            <person name="MacLean D."/>
        </authorList>
    </citation>
    <scope>NUCLEOTIDE SEQUENCE</scope>
</reference>
<proteinExistence type="predicted"/>
<dbReference type="AlphaFoldDB" id="F0WX72"/>
<name>F0WX72_9STRA</name>
<dbReference type="EMBL" id="FR824389">
    <property type="protein sequence ID" value="CCA26063.1"/>
    <property type="molecule type" value="Genomic_DNA"/>
</dbReference>
<dbReference type="HOGENOM" id="CLU_1339626_0_0_1"/>
<organism evidence="1">
    <name type="scientific">Albugo laibachii Nc14</name>
    <dbReference type="NCBI Taxonomy" id="890382"/>
    <lineage>
        <taxon>Eukaryota</taxon>
        <taxon>Sar</taxon>
        <taxon>Stramenopiles</taxon>
        <taxon>Oomycota</taxon>
        <taxon>Peronosporomycetes</taxon>
        <taxon>Albuginales</taxon>
        <taxon>Albuginaceae</taxon>
        <taxon>Albugo</taxon>
    </lineage>
</organism>
<gene>
    <name evidence="1" type="primary">AlNc14C344G10830</name>
    <name evidence="1" type="ORF">ALNC14_122070</name>
</gene>
<sequence>MKTYVAITTFLQCCVYFVKDNMAISYLVNDMSIEVVVISCSVLEYVRRIRDAVMISYSGAELCEYFSDLRMRRNAHKKSSHASYGSSRSPFRTRSDPNELSQMMLKLNSVQSTYSYEAEKRVYGINTRVLRAIWSLTEVPCPVLLFMSTGANDFRDDTNRDKAQVLAMKALWRMMEQQMWSTDVAALSATDSTRMLFVTQDREIL</sequence>
<accession>F0WX72</accession>
<evidence type="ECO:0000313" key="1">
    <source>
        <dbReference type="EMBL" id="CCA26063.1"/>
    </source>
</evidence>
<protein>
    <submittedName>
        <fullName evidence="1">AlNc14C344G10830 protein</fullName>
    </submittedName>
</protein>
<reference evidence="1" key="1">
    <citation type="journal article" date="2011" name="PLoS Biol.">
        <title>Gene gain and loss during evolution of obligate parasitism in the white rust pathogen of Arabidopsis thaliana.</title>
        <authorList>
            <person name="Kemen E."/>
            <person name="Gardiner A."/>
            <person name="Schultz-Larsen T."/>
            <person name="Kemen A.C."/>
            <person name="Balmuth A.L."/>
            <person name="Robert-Seilaniantz A."/>
            <person name="Bailey K."/>
            <person name="Holub E."/>
            <person name="Studholme D.J."/>
            <person name="Maclean D."/>
            <person name="Jones J.D."/>
        </authorList>
    </citation>
    <scope>NUCLEOTIDE SEQUENCE</scope>
</reference>